<feature type="compositionally biased region" description="Basic and acidic residues" evidence="1">
    <location>
        <begin position="56"/>
        <end position="68"/>
    </location>
</feature>
<organism evidence="2 3">
    <name type="scientific">Puccinia striiformis f. sp. tritici PST-78</name>
    <dbReference type="NCBI Taxonomy" id="1165861"/>
    <lineage>
        <taxon>Eukaryota</taxon>
        <taxon>Fungi</taxon>
        <taxon>Dikarya</taxon>
        <taxon>Basidiomycota</taxon>
        <taxon>Pucciniomycotina</taxon>
        <taxon>Pucciniomycetes</taxon>
        <taxon>Pucciniales</taxon>
        <taxon>Pucciniaceae</taxon>
        <taxon>Puccinia</taxon>
    </lineage>
</organism>
<feature type="region of interest" description="Disordered" evidence="1">
    <location>
        <begin position="1"/>
        <end position="115"/>
    </location>
</feature>
<evidence type="ECO:0000313" key="2">
    <source>
        <dbReference type="EMBL" id="KNE86490.1"/>
    </source>
</evidence>
<protein>
    <submittedName>
        <fullName evidence="2">Uncharacterized protein</fullName>
    </submittedName>
</protein>
<name>A0A0L0UHU2_9BASI</name>
<reference evidence="3" key="1">
    <citation type="submission" date="2014-03" db="EMBL/GenBank/DDBJ databases">
        <title>The Genome Sequence of Puccinia striiformis f. sp. tritici PST-78.</title>
        <authorList>
            <consortium name="The Broad Institute Genome Sequencing Platform"/>
            <person name="Cuomo C."/>
            <person name="Hulbert S."/>
            <person name="Chen X."/>
            <person name="Walker B."/>
            <person name="Young S.K."/>
            <person name="Zeng Q."/>
            <person name="Gargeya S."/>
            <person name="Fitzgerald M."/>
            <person name="Haas B."/>
            <person name="Abouelleil A."/>
            <person name="Alvarado L."/>
            <person name="Arachchi H.M."/>
            <person name="Berlin A.M."/>
            <person name="Chapman S.B."/>
            <person name="Goldberg J."/>
            <person name="Griggs A."/>
            <person name="Gujja S."/>
            <person name="Hansen M."/>
            <person name="Howarth C."/>
            <person name="Imamovic A."/>
            <person name="Larimer J."/>
            <person name="McCowan C."/>
            <person name="Montmayeur A."/>
            <person name="Murphy C."/>
            <person name="Neiman D."/>
            <person name="Pearson M."/>
            <person name="Priest M."/>
            <person name="Roberts A."/>
            <person name="Saif S."/>
            <person name="Shea T."/>
            <person name="Sisk P."/>
            <person name="Sykes S."/>
            <person name="Wortman J."/>
            <person name="Nusbaum C."/>
            <person name="Birren B."/>
        </authorList>
    </citation>
    <scope>NUCLEOTIDE SEQUENCE [LARGE SCALE GENOMIC DNA]</scope>
    <source>
        <strain evidence="3">race PST-78</strain>
    </source>
</reference>
<feature type="compositionally biased region" description="Polar residues" evidence="1">
    <location>
        <begin position="1"/>
        <end position="20"/>
    </location>
</feature>
<proteinExistence type="predicted"/>
<keyword evidence="3" id="KW-1185">Reference proteome</keyword>
<sequence>MSHYQQSLGSSQQPIAQRSATADLHAASQADPQLNLAINQYKQAQDTAKNPNLSPAERDVANLRESELRSIMPVRYHQHQNNEGNSPSLQNSQITAGNTTHPQHPNETQRAQISAVYQRQQQIISNMQYSAQANNANNARPLNNN</sequence>
<dbReference type="AlphaFoldDB" id="A0A0L0UHU2"/>
<gene>
    <name evidence="2" type="ORF">PSTG_20148</name>
</gene>
<dbReference type="EMBL" id="AJIL01009462">
    <property type="protein sequence ID" value="KNE86490.1"/>
    <property type="molecule type" value="Genomic_DNA"/>
</dbReference>
<feature type="compositionally biased region" description="Polar residues" evidence="1">
    <location>
        <begin position="30"/>
        <end position="53"/>
    </location>
</feature>
<feature type="non-terminal residue" evidence="2">
    <location>
        <position position="145"/>
    </location>
</feature>
<evidence type="ECO:0000256" key="1">
    <source>
        <dbReference type="SAM" id="MobiDB-lite"/>
    </source>
</evidence>
<evidence type="ECO:0000313" key="3">
    <source>
        <dbReference type="Proteomes" id="UP000054564"/>
    </source>
</evidence>
<dbReference type="STRING" id="1165861.A0A0L0UHU2"/>
<feature type="compositionally biased region" description="Polar residues" evidence="1">
    <location>
        <begin position="79"/>
        <end position="115"/>
    </location>
</feature>
<accession>A0A0L0UHU2</accession>
<dbReference type="OrthoDB" id="2193432at2759"/>
<comment type="caution">
    <text evidence="2">The sequence shown here is derived from an EMBL/GenBank/DDBJ whole genome shotgun (WGS) entry which is preliminary data.</text>
</comment>
<dbReference type="Proteomes" id="UP000054564">
    <property type="component" value="Unassembled WGS sequence"/>
</dbReference>